<dbReference type="InterPro" id="IPR017871">
    <property type="entry name" value="ABC_transporter-like_CS"/>
</dbReference>
<dbReference type="GO" id="GO:0005524">
    <property type="term" value="F:ATP binding"/>
    <property type="evidence" value="ECO:0007669"/>
    <property type="project" value="UniProtKB-KW"/>
</dbReference>
<evidence type="ECO:0000256" key="3">
    <source>
        <dbReference type="ARBA" id="ARBA00022840"/>
    </source>
</evidence>
<comment type="caution">
    <text evidence="5">The sequence shown here is derived from an EMBL/GenBank/DDBJ whole genome shotgun (WGS) entry which is preliminary data.</text>
</comment>
<gene>
    <name evidence="5" type="ORF">U5822_04685</name>
</gene>
<dbReference type="Gene3D" id="3.40.50.300">
    <property type="entry name" value="P-loop containing nucleotide triphosphate hydrolases"/>
    <property type="match status" value="1"/>
</dbReference>
<accession>A0ABU5NVW4</accession>
<evidence type="ECO:0000259" key="4">
    <source>
        <dbReference type="PROSITE" id="PS50893"/>
    </source>
</evidence>
<dbReference type="SUPFAM" id="SSF52540">
    <property type="entry name" value="P-loop containing nucleoside triphosphate hydrolases"/>
    <property type="match status" value="1"/>
</dbReference>
<proteinExistence type="predicted"/>
<name>A0ABU5NVW4_9GAMM</name>
<dbReference type="InterPro" id="IPR003439">
    <property type="entry name" value="ABC_transporter-like_ATP-bd"/>
</dbReference>
<keyword evidence="1" id="KW-0813">Transport</keyword>
<organism evidence="5 6">
    <name type="scientific">Marinobacter qingdaonensis</name>
    <dbReference type="NCBI Taxonomy" id="3108486"/>
    <lineage>
        <taxon>Bacteria</taxon>
        <taxon>Pseudomonadati</taxon>
        <taxon>Pseudomonadota</taxon>
        <taxon>Gammaproteobacteria</taxon>
        <taxon>Pseudomonadales</taxon>
        <taxon>Marinobacteraceae</taxon>
        <taxon>Marinobacter</taxon>
    </lineage>
</organism>
<dbReference type="Proteomes" id="UP001305746">
    <property type="component" value="Unassembled WGS sequence"/>
</dbReference>
<keyword evidence="2" id="KW-0547">Nucleotide-binding</keyword>
<sequence>MGQVLLMLRGLTKGFDSGNERIPVLADLTLTLDRGQSLALMGRSGSGKSTLLNLLCGLEQPDAGVIDIAGERFDADQGGSPGHRGIGAETARRWADLRRQRIGVVFQDANLMPALSLLDNVRLRARLAGQDDGQCEPWLDRLGIGALANRYPDQVSGGQRQRAALAMVFAMKPALILADEPTGSLDRHTADEVAHELFALQADQGCALILATHDPELAARCGQRLDLAHTAAS</sequence>
<dbReference type="RefSeq" id="WP_322854468.1">
    <property type="nucleotide sequence ID" value="NZ_JAYDCJ010000003.1"/>
</dbReference>
<keyword evidence="3 5" id="KW-0067">ATP-binding</keyword>
<feature type="domain" description="ABC transporter" evidence="4">
    <location>
        <begin position="6"/>
        <end position="233"/>
    </location>
</feature>
<dbReference type="PANTHER" id="PTHR24220">
    <property type="entry name" value="IMPORT ATP-BINDING PROTEIN"/>
    <property type="match status" value="1"/>
</dbReference>
<reference evidence="5 6" key="1">
    <citation type="submission" date="2023-12" db="EMBL/GenBank/DDBJ databases">
        <title>Marinobacter qingdaonensis sp. nov., isolated from the intertidal sediment of Qingdao, PR China.</title>
        <authorList>
            <person name="Li Y."/>
        </authorList>
    </citation>
    <scope>NUCLEOTIDE SEQUENCE [LARGE SCALE GENOMIC DNA]</scope>
    <source>
        <strain evidence="5 6">ASW11-75</strain>
    </source>
</reference>
<dbReference type="PANTHER" id="PTHR24220:SF659">
    <property type="entry name" value="TRANSPORTER, PUTATIVE-RELATED"/>
    <property type="match status" value="1"/>
</dbReference>
<evidence type="ECO:0000313" key="5">
    <source>
        <dbReference type="EMBL" id="MEA1079950.1"/>
    </source>
</evidence>
<evidence type="ECO:0000256" key="2">
    <source>
        <dbReference type="ARBA" id="ARBA00022741"/>
    </source>
</evidence>
<dbReference type="InterPro" id="IPR003593">
    <property type="entry name" value="AAA+_ATPase"/>
</dbReference>
<dbReference type="PROSITE" id="PS50893">
    <property type="entry name" value="ABC_TRANSPORTER_2"/>
    <property type="match status" value="1"/>
</dbReference>
<evidence type="ECO:0000256" key="1">
    <source>
        <dbReference type="ARBA" id="ARBA00022448"/>
    </source>
</evidence>
<dbReference type="SMART" id="SM00382">
    <property type="entry name" value="AAA"/>
    <property type="match status" value="1"/>
</dbReference>
<dbReference type="EMBL" id="JAYDCJ010000003">
    <property type="protein sequence ID" value="MEA1079950.1"/>
    <property type="molecule type" value="Genomic_DNA"/>
</dbReference>
<dbReference type="Pfam" id="PF00005">
    <property type="entry name" value="ABC_tran"/>
    <property type="match status" value="1"/>
</dbReference>
<dbReference type="CDD" id="cd03255">
    <property type="entry name" value="ABC_MJ0796_LolCDE_FtsE"/>
    <property type="match status" value="1"/>
</dbReference>
<dbReference type="InterPro" id="IPR015854">
    <property type="entry name" value="ABC_transpr_LolD-like"/>
</dbReference>
<evidence type="ECO:0000313" key="6">
    <source>
        <dbReference type="Proteomes" id="UP001305746"/>
    </source>
</evidence>
<protein>
    <submittedName>
        <fullName evidence="5">ABC transporter ATP-binding protein</fullName>
    </submittedName>
</protein>
<dbReference type="PROSITE" id="PS00211">
    <property type="entry name" value="ABC_TRANSPORTER_1"/>
    <property type="match status" value="1"/>
</dbReference>
<dbReference type="InterPro" id="IPR017911">
    <property type="entry name" value="MacB-like_ATP-bd"/>
</dbReference>
<keyword evidence="6" id="KW-1185">Reference proteome</keyword>
<dbReference type="InterPro" id="IPR027417">
    <property type="entry name" value="P-loop_NTPase"/>
</dbReference>